<dbReference type="AlphaFoldDB" id="X1M2H9"/>
<dbReference type="InterPro" id="IPR051268">
    <property type="entry name" value="Type-I_R_enzyme_R_subunit"/>
</dbReference>
<evidence type="ECO:0000256" key="4">
    <source>
        <dbReference type="ARBA" id="ARBA00022722"/>
    </source>
</evidence>
<evidence type="ECO:0000256" key="2">
    <source>
        <dbReference type="ARBA" id="ARBA00008598"/>
    </source>
</evidence>
<evidence type="ECO:0000256" key="7">
    <source>
        <dbReference type="ARBA" id="ARBA00022759"/>
    </source>
</evidence>
<evidence type="ECO:0000256" key="9">
    <source>
        <dbReference type="ARBA" id="ARBA00022840"/>
    </source>
</evidence>
<accession>X1M2H9</accession>
<keyword evidence="6" id="KW-0680">Restriction system</keyword>
<gene>
    <name evidence="12" type="ORF">S06H3_20202</name>
</gene>
<evidence type="ECO:0000256" key="3">
    <source>
        <dbReference type="ARBA" id="ARBA00012654"/>
    </source>
</evidence>
<keyword evidence="8" id="KW-0378">Hydrolase</keyword>
<evidence type="ECO:0000256" key="8">
    <source>
        <dbReference type="ARBA" id="ARBA00022801"/>
    </source>
</evidence>
<dbReference type="GO" id="GO:0009307">
    <property type="term" value="P:DNA restriction-modification system"/>
    <property type="evidence" value="ECO:0007669"/>
    <property type="project" value="UniProtKB-KW"/>
</dbReference>
<keyword evidence="9" id="KW-0067">ATP-binding</keyword>
<evidence type="ECO:0000256" key="10">
    <source>
        <dbReference type="ARBA" id="ARBA00023125"/>
    </source>
</evidence>
<feature type="domain" description="Restriction endonuclease type I HsdR N-terminal" evidence="11">
    <location>
        <begin position="4"/>
        <end position="211"/>
    </location>
</feature>
<dbReference type="GO" id="GO:0005524">
    <property type="term" value="F:ATP binding"/>
    <property type="evidence" value="ECO:0007669"/>
    <property type="project" value="UniProtKB-KW"/>
</dbReference>
<dbReference type="Pfam" id="PF04313">
    <property type="entry name" value="HSDR_N"/>
    <property type="match status" value="1"/>
</dbReference>
<keyword evidence="10" id="KW-0238">DNA-binding</keyword>
<protein>
    <recommendedName>
        <fullName evidence="3">type I site-specific deoxyribonuclease</fullName>
        <ecNumber evidence="3">3.1.21.3</ecNumber>
    </recommendedName>
</protein>
<sequence length="230" mass="26764">MYTFNEDELEKATLEWLEELGYETIFAPDISPEGEYPERTDYSDVLLEGRLQDALKRINPNIPEEALTDAFRKIKIPQSPGLLLNNRNFQRMITDGIDVQYKREDGSIKTDKVWLFDYEKEDNNDWLALNQFTVVENNVEKRPDIVIFINGIPLVVIELKSFTEENVGITEGYNQLQTYKKYIPSLFIYNSFMITSDGVNARVGTLTSNEEWFVIWRTIDGEEIESLARP</sequence>
<evidence type="ECO:0000256" key="6">
    <source>
        <dbReference type="ARBA" id="ARBA00022747"/>
    </source>
</evidence>
<comment type="catalytic activity">
    <reaction evidence="1">
        <text>Endonucleolytic cleavage of DNA to give random double-stranded fragments with terminal 5'-phosphates, ATP is simultaneously hydrolyzed.</text>
        <dbReference type="EC" id="3.1.21.3"/>
    </reaction>
</comment>
<dbReference type="GO" id="GO:0009035">
    <property type="term" value="F:type I site-specific deoxyribonuclease activity"/>
    <property type="evidence" value="ECO:0007669"/>
    <property type="project" value="UniProtKB-EC"/>
</dbReference>
<reference evidence="12" key="1">
    <citation type="journal article" date="2014" name="Front. Microbiol.">
        <title>High frequency of phylogenetically diverse reductive dehalogenase-homologous genes in deep subseafloor sedimentary metagenomes.</title>
        <authorList>
            <person name="Kawai M."/>
            <person name="Futagami T."/>
            <person name="Toyoda A."/>
            <person name="Takaki Y."/>
            <person name="Nishi S."/>
            <person name="Hori S."/>
            <person name="Arai W."/>
            <person name="Tsubouchi T."/>
            <person name="Morono Y."/>
            <person name="Uchiyama I."/>
            <person name="Ito T."/>
            <person name="Fujiyama A."/>
            <person name="Inagaki F."/>
            <person name="Takami H."/>
        </authorList>
    </citation>
    <scope>NUCLEOTIDE SEQUENCE</scope>
    <source>
        <strain evidence="12">Expedition CK06-06</strain>
    </source>
</reference>
<comment type="similarity">
    <text evidence="2">Belongs to the HsdR family.</text>
</comment>
<dbReference type="EC" id="3.1.21.3" evidence="3"/>
<keyword evidence="7" id="KW-0255">Endonuclease</keyword>
<proteinExistence type="inferred from homology"/>
<dbReference type="EMBL" id="BARV01010437">
    <property type="protein sequence ID" value="GAI12281.1"/>
    <property type="molecule type" value="Genomic_DNA"/>
</dbReference>
<feature type="non-terminal residue" evidence="12">
    <location>
        <position position="230"/>
    </location>
</feature>
<dbReference type="GO" id="GO:0003677">
    <property type="term" value="F:DNA binding"/>
    <property type="evidence" value="ECO:0007669"/>
    <property type="project" value="UniProtKB-KW"/>
</dbReference>
<dbReference type="CDD" id="cd22332">
    <property type="entry name" value="HsdR_N"/>
    <property type="match status" value="1"/>
</dbReference>
<keyword evidence="4" id="KW-0540">Nuclease</keyword>
<evidence type="ECO:0000259" key="11">
    <source>
        <dbReference type="Pfam" id="PF04313"/>
    </source>
</evidence>
<name>X1M2H9_9ZZZZ</name>
<dbReference type="InterPro" id="IPR007409">
    <property type="entry name" value="Restrct_endonuc_type1_HsdR_N"/>
</dbReference>
<organism evidence="12">
    <name type="scientific">marine sediment metagenome</name>
    <dbReference type="NCBI Taxonomy" id="412755"/>
    <lineage>
        <taxon>unclassified sequences</taxon>
        <taxon>metagenomes</taxon>
        <taxon>ecological metagenomes</taxon>
    </lineage>
</organism>
<dbReference type="Gene3D" id="3.90.1570.50">
    <property type="match status" value="1"/>
</dbReference>
<evidence type="ECO:0000313" key="12">
    <source>
        <dbReference type="EMBL" id="GAI12281.1"/>
    </source>
</evidence>
<evidence type="ECO:0000256" key="1">
    <source>
        <dbReference type="ARBA" id="ARBA00000851"/>
    </source>
</evidence>
<dbReference type="PANTHER" id="PTHR30195">
    <property type="entry name" value="TYPE I SITE-SPECIFIC DEOXYRIBONUCLEASE PROTEIN SUBUNIT M AND R"/>
    <property type="match status" value="1"/>
</dbReference>
<evidence type="ECO:0000256" key="5">
    <source>
        <dbReference type="ARBA" id="ARBA00022741"/>
    </source>
</evidence>
<comment type="caution">
    <text evidence="12">The sequence shown here is derived from an EMBL/GenBank/DDBJ whole genome shotgun (WGS) entry which is preliminary data.</text>
</comment>
<dbReference type="PANTHER" id="PTHR30195:SF15">
    <property type="entry name" value="TYPE I RESTRICTION ENZYME HINDI ENDONUCLEASE SUBUNIT"/>
    <property type="match status" value="1"/>
</dbReference>
<keyword evidence="5" id="KW-0547">Nucleotide-binding</keyword>